<evidence type="ECO:0000259" key="14">
    <source>
        <dbReference type="Pfam" id="PF17039"/>
    </source>
</evidence>
<keyword evidence="6 12" id="KW-0812">Transmembrane</keyword>
<evidence type="ECO:0000256" key="6">
    <source>
        <dbReference type="ARBA" id="ARBA00022692"/>
    </source>
</evidence>
<dbReference type="Gene3D" id="3.40.50.11660">
    <property type="entry name" value="Glycosyl transferase family 10, C-terminal domain"/>
    <property type="match status" value="1"/>
</dbReference>
<dbReference type="Ensembl" id="ENSPMET00000005293.1">
    <property type="protein sequence ID" value="ENSPMEP00000006741.1"/>
    <property type="gene ID" value="ENSPMEG00000008283.1"/>
</dbReference>
<keyword evidence="12" id="KW-0333">Golgi apparatus</keyword>
<keyword evidence="4 12" id="KW-0328">Glycosyltransferase</keyword>
<evidence type="ECO:0000256" key="3">
    <source>
        <dbReference type="ARBA" id="ARBA00008919"/>
    </source>
</evidence>
<evidence type="ECO:0000256" key="1">
    <source>
        <dbReference type="ARBA" id="ARBA00004167"/>
    </source>
</evidence>
<dbReference type="GeneID" id="106918309"/>
<evidence type="ECO:0000256" key="11">
    <source>
        <dbReference type="ARBA" id="ARBA00036481"/>
    </source>
</evidence>
<evidence type="ECO:0000256" key="2">
    <source>
        <dbReference type="ARBA" id="ARBA00004922"/>
    </source>
</evidence>
<keyword evidence="7" id="KW-0735">Signal-anchor</keyword>
<evidence type="ECO:0000313" key="15">
    <source>
        <dbReference type="Ensembl" id="ENSPMEP00000006741.1"/>
    </source>
</evidence>
<dbReference type="InterPro" id="IPR055270">
    <property type="entry name" value="Glyco_tran_10_C"/>
</dbReference>
<evidence type="ECO:0000256" key="8">
    <source>
        <dbReference type="ARBA" id="ARBA00022989"/>
    </source>
</evidence>
<evidence type="ECO:0000256" key="5">
    <source>
        <dbReference type="ARBA" id="ARBA00022679"/>
    </source>
</evidence>
<evidence type="ECO:0000256" key="7">
    <source>
        <dbReference type="ARBA" id="ARBA00022968"/>
    </source>
</evidence>
<sequence length="383" mass="44923">MQLKLCGVSQPTATKNWVWCRLHWSASYQGDPYTKKMKWCSMKRGLLFCILSGLLLCLHNGWREANTYNYWKSTANVTILVWKWPFGRSYSLKGNVCLDLYKIPNCTLVDQRSLFPSAHVVVFHNRELVKGSQQLPIELPRPQGQRWAWMSLESPNHNGNLKKFANIFNMTISYRRDADVTIPYGELLPLETESNLVEDSHINKTSLVCWVVSNYRNQHRRSQVYKELSATVPVKVYGRWNKMPLSSEDLLPTISRCYFYLAFENSLAKDYVTEKLWHNAYKGGAVPVVLGPPICDYKAVAPEHSFIHVDEFSSVRELGKYLQRLAEDRKRYEEYFNWKKHWRVKVHGDWRERLCKICLQYNSLPQHKVYSDLEAWDKKALIT</sequence>
<accession>A0A3B3WVA8</accession>
<dbReference type="PANTHER" id="PTHR11929">
    <property type="entry name" value="ALPHA- 1,3 -FUCOSYLTRANSFERASE"/>
    <property type="match status" value="1"/>
</dbReference>
<dbReference type="AlphaFoldDB" id="A0A3B3WVA8"/>
<dbReference type="Pfam" id="PF00852">
    <property type="entry name" value="Glyco_transf_10"/>
    <property type="match status" value="1"/>
</dbReference>
<dbReference type="GO" id="GO:0046920">
    <property type="term" value="F:alpha-(1-&gt;3)-fucosyltransferase activity"/>
    <property type="evidence" value="ECO:0007669"/>
    <property type="project" value="TreeGrafter"/>
</dbReference>
<comment type="subcellular location">
    <subcellularLocation>
        <location evidence="12">Golgi apparatus</location>
        <location evidence="12">Golgi stack membrane</location>
        <topology evidence="12">Single-pass type II membrane protein</topology>
    </subcellularLocation>
    <subcellularLocation>
        <location evidence="1">Membrane</location>
        <topology evidence="1">Single-pass membrane protein</topology>
    </subcellularLocation>
</comment>
<dbReference type="SUPFAM" id="SSF53756">
    <property type="entry name" value="UDP-Glycosyltransferase/glycogen phosphorylase"/>
    <property type="match status" value="1"/>
</dbReference>
<feature type="transmembrane region" description="Helical" evidence="12">
    <location>
        <begin position="45"/>
        <end position="62"/>
    </location>
</feature>
<organism evidence="15 16">
    <name type="scientific">Poecilia mexicana</name>
    <dbReference type="NCBI Taxonomy" id="48701"/>
    <lineage>
        <taxon>Eukaryota</taxon>
        <taxon>Metazoa</taxon>
        <taxon>Chordata</taxon>
        <taxon>Craniata</taxon>
        <taxon>Vertebrata</taxon>
        <taxon>Euteleostomi</taxon>
        <taxon>Actinopterygii</taxon>
        <taxon>Neopterygii</taxon>
        <taxon>Teleostei</taxon>
        <taxon>Neoteleostei</taxon>
        <taxon>Acanthomorphata</taxon>
        <taxon>Ovalentaria</taxon>
        <taxon>Atherinomorphae</taxon>
        <taxon>Cyprinodontiformes</taxon>
        <taxon>Poeciliidae</taxon>
        <taxon>Poeciliinae</taxon>
        <taxon>Poecilia</taxon>
    </lineage>
</organism>
<evidence type="ECO:0000256" key="10">
    <source>
        <dbReference type="ARBA" id="ARBA00023180"/>
    </source>
</evidence>
<name>A0A3B3WVA8_9TELE</name>
<dbReference type="RefSeq" id="XP_014843420.1">
    <property type="nucleotide sequence ID" value="XM_014987934.1"/>
</dbReference>
<proteinExistence type="inferred from homology"/>
<evidence type="ECO:0000313" key="16">
    <source>
        <dbReference type="Proteomes" id="UP000261480"/>
    </source>
</evidence>
<evidence type="ECO:0000256" key="4">
    <source>
        <dbReference type="ARBA" id="ARBA00022676"/>
    </source>
</evidence>
<protein>
    <recommendedName>
        <fullName evidence="12">Fucosyltransferase</fullName>
        <ecNumber evidence="12">2.4.1.-</ecNumber>
    </recommendedName>
</protein>
<dbReference type="GO" id="GO:0032580">
    <property type="term" value="C:Golgi cisterna membrane"/>
    <property type="evidence" value="ECO:0007669"/>
    <property type="project" value="UniProtKB-SubCell"/>
</dbReference>
<dbReference type="OrthoDB" id="427096at2759"/>
<keyword evidence="9 12" id="KW-0472">Membrane</keyword>
<dbReference type="InterPro" id="IPR001503">
    <property type="entry name" value="Glyco_trans_10"/>
</dbReference>
<dbReference type="KEGG" id="pmei:106918309"/>
<dbReference type="Proteomes" id="UP000261480">
    <property type="component" value="Unplaced"/>
</dbReference>
<dbReference type="UniPathway" id="UPA00378"/>
<evidence type="ECO:0000259" key="13">
    <source>
        <dbReference type="Pfam" id="PF00852"/>
    </source>
</evidence>
<dbReference type="PANTHER" id="PTHR11929:SF245">
    <property type="entry name" value="FUCOSYLTRANSFERASE"/>
    <property type="match status" value="1"/>
</dbReference>
<feature type="domain" description="Fucosyltransferase N-terminal" evidence="14">
    <location>
        <begin position="76"/>
        <end position="185"/>
    </location>
</feature>
<dbReference type="Pfam" id="PF17039">
    <property type="entry name" value="Glyco_tran_10_N"/>
    <property type="match status" value="1"/>
</dbReference>
<dbReference type="InterPro" id="IPR031481">
    <property type="entry name" value="Glyco_tran_10_N"/>
</dbReference>
<keyword evidence="10" id="KW-0325">Glycoprotein</keyword>
<keyword evidence="5 12" id="KW-0808">Transferase</keyword>
<dbReference type="EC" id="2.4.1.-" evidence="12"/>
<dbReference type="FunFam" id="3.40.50.11660:FF:000001">
    <property type="entry name" value="alpha-(1,3)-fucosyltransferase 9"/>
    <property type="match status" value="1"/>
</dbReference>
<keyword evidence="8 12" id="KW-1133">Transmembrane helix</keyword>
<evidence type="ECO:0000256" key="12">
    <source>
        <dbReference type="RuleBase" id="RU003832"/>
    </source>
</evidence>
<comment type="catalytic activity">
    <reaction evidence="11">
        <text>an N-acetyl-alpha-neuraminyl-(2-&gt;3)-beta-D-galactosyl-(1-&gt;4)-N-acetyl-beta-D-glucosaminyl derivative + GDP-beta-L-fucose = an alpha-Neu5Ac-(2-&gt;3)-beta-D-Gal-(1-&gt;4)-[alpha-L-Fuc-(1-&gt;3)]-beta-D-GlcNAc derivative + GDP + H(+)</text>
        <dbReference type="Rhea" id="RHEA:56076"/>
        <dbReference type="ChEBI" id="CHEBI:15378"/>
        <dbReference type="ChEBI" id="CHEBI:57273"/>
        <dbReference type="ChEBI" id="CHEBI:58189"/>
        <dbReference type="ChEBI" id="CHEBI:136545"/>
        <dbReference type="ChEBI" id="CHEBI:139509"/>
    </reaction>
    <physiologicalReaction direction="left-to-right" evidence="11">
        <dbReference type="Rhea" id="RHEA:56077"/>
    </physiologicalReaction>
</comment>
<comment type="similarity">
    <text evidence="3 12">Belongs to the glycosyltransferase 10 family.</text>
</comment>
<comment type="pathway">
    <text evidence="2">Protein modification; protein glycosylation.</text>
</comment>
<evidence type="ECO:0000256" key="9">
    <source>
        <dbReference type="ARBA" id="ARBA00023136"/>
    </source>
</evidence>
<keyword evidence="16" id="KW-1185">Reference proteome</keyword>
<reference evidence="15" key="1">
    <citation type="submission" date="2025-08" db="UniProtKB">
        <authorList>
            <consortium name="Ensembl"/>
        </authorList>
    </citation>
    <scope>IDENTIFICATION</scope>
</reference>
<dbReference type="STRING" id="48701.ENSPMEP00000006741"/>
<reference evidence="15" key="2">
    <citation type="submission" date="2025-09" db="UniProtKB">
        <authorList>
            <consortium name="Ensembl"/>
        </authorList>
    </citation>
    <scope>IDENTIFICATION</scope>
</reference>
<dbReference type="InterPro" id="IPR038577">
    <property type="entry name" value="GT10-like_C_sf"/>
</dbReference>
<feature type="domain" description="Fucosyltransferase C-terminal" evidence="13">
    <location>
        <begin position="203"/>
        <end position="376"/>
    </location>
</feature>